<dbReference type="PROSITE" id="PS50851">
    <property type="entry name" value="CHEW"/>
    <property type="match status" value="1"/>
</dbReference>
<protein>
    <submittedName>
        <fullName evidence="2">Chemotaxis protein cheW</fullName>
    </submittedName>
</protein>
<dbReference type="SUPFAM" id="SSF50341">
    <property type="entry name" value="CheW-like"/>
    <property type="match status" value="1"/>
</dbReference>
<accession>A0A212KKM0</accession>
<dbReference type="CDD" id="cd00732">
    <property type="entry name" value="CheW"/>
    <property type="match status" value="1"/>
</dbReference>
<evidence type="ECO:0000313" key="2">
    <source>
        <dbReference type="EMBL" id="SBW12224.1"/>
    </source>
</evidence>
<dbReference type="PANTHER" id="PTHR22617">
    <property type="entry name" value="CHEMOTAXIS SENSOR HISTIDINE KINASE-RELATED"/>
    <property type="match status" value="1"/>
</dbReference>
<evidence type="ECO:0000259" key="1">
    <source>
        <dbReference type="PROSITE" id="PS50851"/>
    </source>
</evidence>
<dbReference type="InterPro" id="IPR039315">
    <property type="entry name" value="CheW"/>
</dbReference>
<feature type="domain" description="CheW-like" evidence="1">
    <location>
        <begin position="7"/>
        <end position="151"/>
    </location>
</feature>
<gene>
    <name evidence="2" type="primary">cheW</name>
    <name evidence="2" type="ORF">KL86APRO_20505</name>
</gene>
<dbReference type="PANTHER" id="PTHR22617:SF23">
    <property type="entry name" value="CHEMOTAXIS PROTEIN CHEW"/>
    <property type="match status" value="1"/>
</dbReference>
<dbReference type="InterPro" id="IPR036061">
    <property type="entry name" value="CheW-like_dom_sf"/>
</dbReference>
<dbReference type="EMBL" id="FLUO01000002">
    <property type="protein sequence ID" value="SBW12224.1"/>
    <property type="molecule type" value="Genomic_DNA"/>
</dbReference>
<sequence length="159" mass="17368">MTGVARGEKFVTLGVDREIFAVGVDAVREILDPRPMAALPHAPAFLSGIIDVRGDAVPVLDLRRKLGLAPAPLTEHSRIVVVEVAMPERDLVLGLLTDRVFEVTELDDDSVGEAPEIGVRWRSEYIRAIGRRQGRFVVVFDLARLFGSEEAALLADVAE</sequence>
<dbReference type="InterPro" id="IPR002545">
    <property type="entry name" value="CheW-lke_dom"/>
</dbReference>
<proteinExistence type="predicted"/>
<dbReference type="Gene3D" id="2.40.50.180">
    <property type="entry name" value="CheA-289, Domain 4"/>
    <property type="match status" value="1"/>
</dbReference>
<dbReference type="GO" id="GO:0007165">
    <property type="term" value="P:signal transduction"/>
    <property type="evidence" value="ECO:0007669"/>
    <property type="project" value="InterPro"/>
</dbReference>
<reference evidence="2" key="1">
    <citation type="submission" date="2016-04" db="EMBL/GenBank/DDBJ databases">
        <authorList>
            <person name="Evans L.H."/>
            <person name="Alamgir A."/>
            <person name="Owens N."/>
            <person name="Weber N.D."/>
            <person name="Virtaneva K."/>
            <person name="Barbian K."/>
            <person name="Babar A."/>
            <person name="Rosenke K."/>
        </authorList>
    </citation>
    <scope>NUCLEOTIDE SEQUENCE</scope>
    <source>
        <strain evidence="2">86</strain>
    </source>
</reference>
<organism evidence="2">
    <name type="scientific">uncultured Alphaproteobacteria bacterium</name>
    <dbReference type="NCBI Taxonomy" id="91750"/>
    <lineage>
        <taxon>Bacteria</taxon>
        <taxon>Pseudomonadati</taxon>
        <taxon>Pseudomonadota</taxon>
        <taxon>Alphaproteobacteria</taxon>
        <taxon>environmental samples</taxon>
    </lineage>
</organism>
<dbReference type="GO" id="GO:0006935">
    <property type="term" value="P:chemotaxis"/>
    <property type="evidence" value="ECO:0007669"/>
    <property type="project" value="InterPro"/>
</dbReference>
<dbReference type="SMART" id="SM00260">
    <property type="entry name" value="CheW"/>
    <property type="match status" value="1"/>
</dbReference>
<dbReference type="Pfam" id="PF01584">
    <property type="entry name" value="CheW"/>
    <property type="match status" value="1"/>
</dbReference>
<name>A0A212KKM0_9PROT</name>
<dbReference type="GO" id="GO:0005829">
    <property type="term" value="C:cytosol"/>
    <property type="evidence" value="ECO:0007669"/>
    <property type="project" value="TreeGrafter"/>
</dbReference>
<dbReference type="AlphaFoldDB" id="A0A212KKM0"/>
<dbReference type="Gene3D" id="2.30.30.40">
    <property type="entry name" value="SH3 Domains"/>
    <property type="match status" value="1"/>
</dbReference>